<dbReference type="Pfam" id="PF06964">
    <property type="entry name" value="Alpha-L-AF_C"/>
    <property type="match status" value="1"/>
</dbReference>
<dbReference type="SMART" id="SM00813">
    <property type="entry name" value="Alpha-L-AF_C"/>
    <property type="match status" value="1"/>
</dbReference>
<dbReference type="InterPro" id="IPR010720">
    <property type="entry name" value="Alpha-L-AF_C"/>
</dbReference>
<dbReference type="PANTHER" id="PTHR31776">
    <property type="entry name" value="ALPHA-L-ARABINOFURANOSIDASE 1"/>
    <property type="match status" value="1"/>
</dbReference>
<dbReference type="SUPFAM" id="SSF49785">
    <property type="entry name" value="Galactose-binding domain-like"/>
    <property type="match status" value="1"/>
</dbReference>
<reference evidence="9 10" key="1">
    <citation type="journal article" date="2024" name="Nat. Commun.">
        <title>Phylogenomics reveals the evolutionary origins of lichenization in chlorophyte algae.</title>
        <authorList>
            <person name="Puginier C."/>
            <person name="Libourel C."/>
            <person name="Otte J."/>
            <person name="Skaloud P."/>
            <person name="Haon M."/>
            <person name="Grisel S."/>
            <person name="Petersen M."/>
            <person name="Berrin J.G."/>
            <person name="Delaux P.M."/>
            <person name="Dal Grande F."/>
            <person name="Keller J."/>
        </authorList>
    </citation>
    <scope>NUCLEOTIDE SEQUENCE [LARGE SCALE GENOMIC DNA]</scope>
    <source>
        <strain evidence="9 10">SAG 216-7</strain>
    </source>
</reference>
<evidence type="ECO:0000313" key="9">
    <source>
        <dbReference type="EMBL" id="KAK9918674.1"/>
    </source>
</evidence>
<evidence type="ECO:0000256" key="4">
    <source>
        <dbReference type="ARBA" id="ARBA00022729"/>
    </source>
</evidence>
<dbReference type="InterPro" id="IPR051563">
    <property type="entry name" value="Glycosyl_Hydrolase_51"/>
</dbReference>
<organism evidence="9 10">
    <name type="scientific">Coccomyxa subellipsoidea</name>
    <dbReference type="NCBI Taxonomy" id="248742"/>
    <lineage>
        <taxon>Eukaryota</taxon>
        <taxon>Viridiplantae</taxon>
        <taxon>Chlorophyta</taxon>
        <taxon>core chlorophytes</taxon>
        <taxon>Trebouxiophyceae</taxon>
        <taxon>Trebouxiophyceae incertae sedis</taxon>
        <taxon>Coccomyxaceae</taxon>
        <taxon>Coccomyxa</taxon>
    </lineage>
</organism>
<feature type="domain" description="Alpha-L-arabinofuranosidase C-terminal" evidence="8">
    <location>
        <begin position="525"/>
        <end position="715"/>
    </location>
</feature>
<feature type="signal peptide" evidence="7">
    <location>
        <begin position="1"/>
        <end position="21"/>
    </location>
</feature>
<comment type="caution">
    <text evidence="9">The sequence shown here is derived from an EMBL/GenBank/DDBJ whole genome shotgun (WGS) entry which is preliminary data.</text>
</comment>
<dbReference type="InterPro" id="IPR017853">
    <property type="entry name" value="GH"/>
</dbReference>
<comment type="catalytic activity">
    <reaction evidence="1">
        <text>Hydrolysis of terminal non-reducing alpha-L-arabinofuranoside residues in alpha-L-arabinosides.</text>
        <dbReference type="EC" id="3.2.1.55"/>
    </reaction>
</comment>
<dbReference type="InterPro" id="IPR055235">
    <property type="entry name" value="ASD1_cat"/>
</dbReference>
<evidence type="ECO:0000256" key="1">
    <source>
        <dbReference type="ARBA" id="ARBA00001462"/>
    </source>
</evidence>
<keyword evidence="4 7" id="KW-0732">Signal</keyword>
<evidence type="ECO:0000256" key="7">
    <source>
        <dbReference type="SAM" id="SignalP"/>
    </source>
</evidence>
<name>A0ABR2Z424_9CHLO</name>
<keyword evidence="5" id="KW-0378">Hydrolase</keyword>
<dbReference type="Proteomes" id="UP001491310">
    <property type="component" value="Unassembled WGS sequence"/>
</dbReference>
<dbReference type="EC" id="3.2.1.55" evidence="3"/>
<evidence type="ECO:0000259" key="8">
    <source>
        <dbReference type="SMART" id="SM00813"/>
    </source>
</evidence>
<protein>
    <recommendedName>
        <fullName evidence="3">non-reducing end alpha-L-arabinofuranosidase</fullName>
        <ecNumber evidence="3">3.2.1.55</ecNumber>
    </recommendedName>
</protein>
<feature type="chain" id="PRO_5045083740" description="non-reducing end alpha-L-arabinofuranosidase" evidence="7">
    <location>
        <begin position="22"/>
        <end position="732"/>
    </location>
</feature>
<evidence type="ECO:0000256" key="6">
    <source>
        <dbReference type="ARBA" id="ARBA00023180"/>
    </source>
</evidence>
<dbReference type="SUPFAM" id="SSF51011">
    <property type="entry name" value="Glycosyl hydrolase domain"/>
    <property type="match status" value="1"/>
</dbReference>
<dbReference type="InterPro" id="IPR008979">
    <property type="entry name" value="Galactose-bd-like_sf"/>
</dbReference>
<dbReference type="SUPFAM" id="SSF51445">
    <property type="entry name" value="(Trans)glycosidases"/>
    <property type="match status" value="1"/>
</dbReference>
<dbReference type="PANTHER" id="PTHR31776:SF0">
    <property type="entry name" value="ALPHA-L-ARABINOFURANOSIDASE 1"/>
    <property type="match status" value="1"/>
</dbReference>
<comment type="similarity">
    <text evidence="2">Belongs to the glycosyl hydrolase 51 family.</text>
</comment>
<keyword evidence="10" id="KW-1185">Reference proteome</keyword>
<sequence>MQATRFCAAFASVAILCTVAGRDLQSLKPLLQEEKTATPASPNVRIEVDLANTHPVAPNLYGIFFEEIQHAGEGGIYAELIQDRTFSGLAYTQAFLDSDAQELVLGPGAFEGPVLSLHSSLHAEASQLSAANLSSTGATNLAEQLWQHAENRALDATSQPVSWKPLGGTTLTLTKQYPMADGNGARSLAMRLAAGKGEPGGIINTGFWGISVEAGHQYELSVYLRDPSSDAASALSVTVALESSHGSYTYATAVFEDVRSSWRSFRATLTADTTDPNARLALRLEDGEVLVNMVSLFPAENGVEGGISPFRSDLLTLMKGLHPRFLRFPGGCYVEGVTMRNGFFWKPSVGPVAERPGHWNGMWQYWSTDGLGLYEYMVLTEELGAEPIWVLNNGLSHQESVPTARIAPLVADALDSIEFITGPADSPWGALRARMGHPEPWSLTYIGVGNEDCGKPYYVSNYLAFFHAIKQRYPHMQLIANCNMGDDAPTEMWDWHWYTDPQSMFNGRYTFDTMTVAKDSYVFASEYAVFDWGISTIPRGNIQGAVAEAAFMTGMERNSEVVQLAAYAPLLANINHQGALCPTNLIIYDNHRAFANPSYHVQALFAQHQGLAYARTSVDSRSPRNNGVAAAATCQDESCTALSIKLVNYASFPQTVALTISNSKAGLSSVAIVTTLTGTGPYATNSFDEPTQVAPKTSELLGMSSDIELELPSFSVVIIATSADDSGPAAAS</sequence>
<evidence type="ECO:0000256" key="2">
    <source>
        <dbReference type="ARBA" id="ARBA00007186"/>
    </source>
</evidence>
<evidence type="ECO:0000256" key="3">
    <source>
        <dbReference type="ARBA" id="ARBA00012670"/>
    </source>
</evidence>
<dbReference type="Gene3D" id="2.60.40.1180">
    <property type="entry name" value="Golgi alpha-mannosidase II"/>
    <property type="match status" value="1"/>
</dbReference>
<gene>
    <name evidence="9" type="ORF">WJX75_005867</name>
</gene>
<dbReference type="Gene3D" id="2.60.120.260">
    <property type="entry name" value="Galactose-binding domain-like"/>
    <property type="match status" value="1"/>
</dbReference>
<accession>A0ABR2Z424</accession>
<evidence type="ECO:0000256" key="5">
    <source>
        <dbReference type="ARBA" id="ARBA00022801"/>
    </source>
</evidence>
<dbReference type="EMBL" id="JALJOT010000001">
    <property type="protein sequence ID" value="KAK9918674.1"/>
    <property type="molecule type" value="Genomic_DNA"/>
</dbReference>
<keyword evidence="6" id="KW-0325">Glycoprotein</keyword>
<dbReference type="Gene3D" id="3.20.20.80">
    <property type="entry name" value="Glycosidases"/>
    <property type="match status" value="1"/>
</dbReference>
<dbReference type="Pfam" id="PF22848">
    <property type="entry name" value="ASD1_dom"/>
    <property type="match status" value="1"/>
</dbReference>
<dbReference type="InterPro" id="IPR013780">
    <property type="entry name" value="Glyco_hydro_b"/>
</dbReference>
<proteinExistence type="inferred from homology"/>
<evidence type="ECO:0000313" key="10">
    <source>
        <dbReference type="Proteomes" id="UP001491310"/>
    </source>
</evidence>